<evidence type="ECO:0000313" key="2">
    <source>
        <dbReference type="EMBL" id="EGF91911.1"/>
    </source>
</evidence>
<dbReference type="EMBL" id="GL883077">
    <property type="protein sequence ID" value="EGF91911.1"/>
    <property type="molecule type" value="Genomic_DNA"/>
</dbReference>
<dbReference type="InterPro" id="IPR000801">
    <property type="entry name" value="Esterase-like"/>
</dbReference>
<proteinExistence type="predicted"/>
<feature type="chain" id="PRO_5003316582" evidence="1">
    <location>
        <begin position="21"/>
        <end position="300"/>
    </location>
</feature>
<keyword evidence="3" id="KW-1185">Reference proteome</keyword>
<reference evidence="3" key="1">
    <citation type="submission" date="2011-03" db="EMBL/GenBank/DDBJ databases">
        <title>Draft genome sequence of Brevundimonas diminuta.</title>
        <authorList>
            <person name="Brown P.J.B."/>
            <person name="Buechlein A."/>
            <person name="Hemmerich C."/>
            <person name="Brun Y.V."/>
        </authorList>
    </citation>
    <scope>NUCLEOTIDE SEQUENCE [LARGE SCALE GENOMIC DNA]</scope>
    <source>
        <strain evidence="3">C19</strain>
    </source>
</reference>
<feature type="signal peptide" evidence="1">
    <location>
        <begin position="1"/>
        <end position="20"/>
    </location>
</feature>
<dbReference type="PANTHER" id="PTHR48098">
    <property type="entry name" value="ENTEROCHELIN ESTERASE-RELATED"/>
    <property type="match status" value="1"/>
</dbReference>
<dbReference type="InterPro" id="IPR029058">
    <property type="entry name" value="AB_hydrolase_fold"/>
</dbReference>
<dbReference type="OrthoDB" id="5523653at2"/>
<dbReference type="InterPro" id="IPR050583">
    <property type="entry name" value="Mycobacterial_A85_antigen"/>
</dbReference>
<evidence type="ECO:0000313" key="3">
    <source>
        <dbReference type="Proteomes" id="UP000006512"/>
    </source>
</evidence>
<dbReference type="AlphaFoldDB" id="F4QJ80"/>
<accession>F4QJ80</accession>
<dbReference type="PANTHER" id="PTHR48098:SF6">
    <property type="entry name" value="FERRI-BACILLIBACTIN ESTERASE BESA"/>
    <property type="match status" value="1"/>
</dbReference>
<dbReference type="RefSeq" id="WP_006271079.1">
    <property type="nucleotide sequence ID" value="NZ_GL883077.1"/>
</dbReference>
<dbReference type="eggNOG" id="COG2819">
    <property type="taxonomic scope" value="Bacteria"/>
</dbReference>
<dbReference type="Proteomes" id="UP000006512">
    <property type="component" value="Unassembled WGS sequence"/>
</dbReference>
<name>F4QJ80_9CAUL</name>
<dbReference type="SUPFAM" id="SSF53474">
    <property type="entry name" value="alpha/beta-Hydrolases"/>
    <property type="match status" value="1"/>
</dbReference>
<dbReference type="STRING" id="715226.ABI_03430"/>
<evidence type="ECO:0000256" key="1">
    <source>
        <dbReference type="SAM" id="SignalP"/>
    </source>
</evidence>
<sequence length="300" mass="33341">MRFSVILGGLLSLLATGVEAAPRLDHHARVPSQNVEPRDITVWVPDACQGVIRCSVLYMMDGQNVFTLSPYSGADWGVADALPKLMAEHKVPPTIVVAVDNIEARTREYMPQRVYDLMPTDYQARIRAFEGDQPPNSDAFLKFLVTELKPFIDKTYPTVTGPEGTVIMGSSMGGHIALYAQGEYPDVFGASASLSMPWLMAGWAKDAAGVAADRRTVTEGWRAWLASSRLQAGRNRIYTDQGTLGLDDEFTPYMEGVTTMFLNRGWDAVHFQSRVFPGTKHSEKDWRKRIAIPLVFVLNR</sequence>
<dbReference type="Pfam" id="PF00756">
    <property type="entry name" value="Esterase"/>
    <property type="match status" value="1"/>
</dbReference>
<dbReference type="Gene3D" id="3.40.50.1820">
    <property type="entry name" value="alpha/beta hydrolase"/>
    <property type="match status" value="1"/>
</dbReference>
<keyword evidence="1" id="KW-0732">Signal</keyword>
<protein>
    <submittedName>
        <fullName evidence="2">Esterase family protein</fullName>
    </submittedName>
</protein>
<organism evidence="2 3">
    <name type="scientific">Asticcacaulis biprosthecium C19</name>
    <dbReference type="NCBI Taxonomy" id="715226"/>
    <lineage>
        <taxon>Bacteria</taxon>
        <taxon>Pseudomonadati</taxon>
        <taxon>Pseudomonadota</taxon>
        <taxon>Alphaproteobacteria</taxon>
        <taxon>Caulobacterales</taxon>
        <taxon>Caulobacteraceae</taxon>
        <taxon>Asticcacaulis</taxon>
    </lineage>
</organism>
<gene>
    <name evidence="2" type="ORF">ABI_03430</name>
</gene>
<dbReference type="HOGENOM" id="CLU_039834_1_2_5"/>